<dbReference type="EMBL" id="CP045907">
    <property type="protein sequence ID" value="QQP35752.1"/>
    <property type="molecule type" value="Genomic_DNA"/>
</dbReference>
<organism evidence="2 3">
    <name type="scientific">Caligus rogercresseyi</name>
    <name type="common">Sea louse</name>
    <dbReference type="NCBI Taxonomy" id="217165"/>
    <lineage>
        <taxon>Eukaryota</taxon>
        <taxon>Metazoa</taxon>
        <taxon>Ecdysozoa</taxon>
        <taxon>Arthropoda</taxon>
        <taxon>Crustacea</taxon>
        <taxon>Multicrustacea</taxon>
        <taxon>Hexanauplia</taxon>
        <taxon>Copepoda</taxon>
        <taxon>Siphonostomatoida</taxon>
        <taxon>Caligidae</taxon>
        <taxon>Caligus</taxon>
    </lineage>
</organism>
<dbReference type="EMBL" id="CP045897">
    <property type="protein sequence ID" value="QQP50937.1"/>
    <property type="molecule type" value="Genomic_DNA"/>
</dbReference>
<accession>A0A7T8K8L3</accession>
<dbReference type="Proteomes" id="UP000595437">
    <property type="component" value="Chromosome 18"/>
</dbReference>
<proteinExistence type="predicted"/>
<dbReference type="GO" id="GO:0003676">
    <property type="term" value="F:nucleic acid binding"/>
    <property type="evidence" value="ECO:0007669"/>
    <property type="project" value="InterPro"/>
</dbReference>
<name>A0A7T8K8L3_CALRO</name>
<dbReference type="InterPro" id="IPR036397">
    <property type="entry name" value="RNaseH_sf"/>
</dbReference>
<evidence type="ECO:0000313" key="1">
    <source>
        <dbReference type="EMBL" id="QQP35752.1"/>
    </source>
</evidence>
<evidence type="ECO:0000313" key="2">
    <source>
        <dbReference type="EMBL" id="QQP50937.1"/>
    </source>
</evidence>
<dbReference type="AlphaFoldDB" id="A0A7T8K8L3"/>
<evidence type="ECO:0000313" key="3">
    <source>
        <dbReference type="Proteomes" id="UP000595437"/>
    </source>
</evidence>
<reference evidence="3" key="1">
    <citation type="submission" date="2021-01" db="EMBL/GenBank/DDBJ databases">
        <title>Caligus Genome Assembly.</title>
        <authorList>
            <person name="Gallardo-Escarate C."/>
        </authorList>
    </citation>
    <scope>NUCLEOTIDE SEQUENCE [LARGE SCALE GENOMIC DNA]</scope>
</reference>
<protein>
    <submittedName>
        <fullName evidence="2">Transposable element</fullName>
    </submittedName>
</protein>
<dbReference type="Gene3D" id="3.30.420.10">
    <property type="entry name" value="Ribonuclease H-like superfamily/Ribonuclease H"/>
    <property type="match status" value="1"/>
</dbReference>
<reference evidence="2" key="2">
    <citation type="journal article" name="Sci. Data">
        <title>Chromosome-scale genome assembly of the sea louse Caligus rogercresseyi by SMRT sequencing and Hi-C analysis.</title>
        <authorList>
            <person name="Gallardo-Escarate C."/>
            <person name="Valenzuela-Munoz V."/>
            <person name="Nunez-Acuna G."/>
            <person name="Valenzuela-Miranda D."/>
            <person name="Goncalves A.T."/>
            <person name="Escobar-Sepulveda H."/>
            <person name="Liachko I."/>
            <person name="Nelson B."/>
            <person name="Roberts S."/>
            <person name="Warren W."/>
        </authorList>
    </citation>
    <scope>NUCLEOTIDE SEQUENCE</scope>
    <source>
        <tissue evidence="2">Whole tissue</tissue>
    </source>
</reference>
<gene>
    <name evidence="2" type="ORF">FKW44_012111</name>
    <name evidence="1" type="ORF">FKW44_024064</name>
</gene>
<keyword evidence="3" id="KW-1185">Reference proteome</keyword>
<dbReference type="Proteomes" id="UP000595437">
    <property type="component" value="Chromosome 8"/>
</dbReference>
<sequence length="116" mass="13092">MPPRSLEYQERLPDAEAGICDGLGAVVSNGKKPSLLRITDGVKINKIVYFDVLKIKVLPWIQEKFGKVPVCFQQDGALTYIAKIVQNWCAANFYHFWSKDLWPSSSPDCNPLDFAM</sequence>